<evidence type="ECO:0000256" key="2">
    <source>
        <dbReference type="SAM" id="Phobius"/>
    </source>
</evidence>
<keyword evidence="6" id="KW-1185">Reference proteome</keyword>
<keyword evidence="2" id="KW-1133">Transmembrane helix</keyword>
<dbReference type="InterPro" id="IPR050469">
    <property type="entry name" value="Diguanylate_Cyclase"/>
</dbReference>
<dbReference type="RefSeq" id="WP_377150749.1">
    <property type="nucleotide sequence ID" value="NZ_JBHSAF010000002.1"/>
</dbReference>
<keyword evidence="5" id="KW-0808">Transferase</keyword>
<evidence type="ECO:0000313" key="6">
    <source>
        <dbReference type="Proteomes" id="UP001595692"/>
    </source>
</evidence>
<dbReference type="SMART" id="SM00267">
    <property type="entry name" value="GGDEF"/>
    <property type="match status" value="1"/>
</dbReference>
<feature type="transmembrane region" description="Helical" evidence="2">
    <location>
        <begin position="182"/>
        <end position="203"/>
    </location>
</feature>
<feature type="transmembrane region" description="Helical" evidence="2">
    <location>
        <begin position="278"/>
        <end position="298"/>
    </location>
</feature>
<dbReference type="Pfam" id="PF07695">
    <property type="entry name" value="7TMR-DISM_7TM"/>
    <property type="match status" value="1"/>
</dbReference>
<dbReference type="SUPFAM" id="SSF55073">
    <property type="entry name" value="Nucleotide cyclase"/>
    <property type="match status" value="1"/>
</dbReference>
<gene>
    <name evidence="5" type="ORF">ACFOSS_03875</name>
</gene>
<dbReference type="PANTHER" id="PTHR45138">
    <property type="entry name" value="REGULATORY COMPONENTS OF SENSORY TRANSDUCTION SYSTEM"/>
    <property type="match status" value="1"/>
</dbReference>
<organism evidence="5 6">
    <name type="scientific">Pseudaeromonas sharmana</name>
    <dbReference type="NCBI Taxonomy" id="328412"/>
    <lineage>
        <taxon>Bacteria</taxon>
        <taxon>Pseudomonadati</taxon>
        <taxon>Pseudomonadota</taxon>
        <taxon>Gammaproteobacteria</taxon>
        <taxon>Aeromonadales</taxon>
        <taxon>Aeromonadaceae</taxon>
        <taxon>Pseudaeromonas</taxon>
    </lineage>
</organism>
<accession>A0ABV8CKN9</accession>
<protein>
    <recommendedName>
        <fullName evidence="1">diguanylate cyclase</fullName>
        <ecNumber evidence="1">2.7.7.65</ecNumber>
    </recommendedName>
</protein>
<dbReference type="NCBIfam" id="TIGR00254">
    <property type="entry name" value="GGDEF"/>
    <property type="match status" value="1"/>
</dbReference>
<dbReference type="Pfam" id="PF00990">
    <property type="entry name" value="GGDEF"/>
    <property type="match status" value="1"/>
</dbReference>
<reference evidence="6" key="1">
    <citation type="journal article" date="2019" name="Int. J. Syst. Evol. Microbiol.">
        <title>The Global Catalogue of Microorganisms (GCM) 10K type strain sequencing project: providing services to taxonomists for standard genome sequencing and annotation.</title>
        <authorList>
            <consortium name="The Broad Institute Genomics Platform"/>
            <consortium name="The Broad Institute Genome Sequencing Center for Infectious Disease"/>
            <person name="Wu L."/>
            <person name="Ma J."/>
        </authorList>
    </citation>
    <scope>NUCLEOTIDE SEQUENCE [LARGE SCALE GENOMIC DNA]</scope>
    <source>
        <strain evidence="6">CCUG 54939</strain>
    </source>
</reference>
<keyword evidence="5" id="KW-0548">Nucleotidyltransferase</keyword>
<evidence type="ECO:0000259" key="4">
    <source>
        <dbReference type="PROSITE" id="PS50887"/>
    </source>
</evidence>
<feature type="transmembrane region" description="Helical" evidence="2">
    <location>
        <begin position="362"/>
        <end position="382"/>
    </location>
</feature>
<feature type="transmembrane region" description="Helical" evidence="2">
    <location>
        <begin position="247"/>
        <end position="266"/>
    </location>
</feature>
<dbReference type="InterPro" id="IPR043128">
    <property type="entry name" value="Rev_trsase/Diguanyl_cyclase"/>
</dbReference>
<dbReference type="PANTHER" id="PTHR45138:SF24">
    <property type="entry name" value="DIGUANYLATE CYCLASE DGCC-RELATED"/>
    <property type="match status" value="1"/>
</dbReference>
<dbReference type="EC" id="2.7.7.65" evidence="1"/>
<dbReference type="Pfam" id="PF07696">
    <property type="entry name" value="7TMR-DISMED2"/>
    <property type="match status" value="1"/>
</dbReference>
<feature type="signal peptide" evidence="3">
    <location>
        <begin position="1"/>
        <end position="20"/>
    </location>
</feature>
<sequence>MSLRWWCACVCYVLMSPVWAALPALDLAWPHEAIGESVAYLADPQGNLTPEYVASLPRERFVPLAQPVASHTFTRAAYWYRFSVQNRSSEPVSRILWLLQGWLDKVDFTIVAPNGVVSHYHTGNGLPFSARAIAVPAPNVRVLFLPGQSEVLLRVQTPDPFIASINVTTESQFLYSQMFDGIFSGLVYGAILAMLLYNLLLFVGTRERYQLAYVGYLATFVLMNAAYNNYTFPWLFADNPGGQDWMQSGAIFLFLCAGLIFTRSFLELHRRHLSLYRLTSGLLYLTLLLALSGPIIGYPWHVEIAIVMSSLVSAYSFCLGLYSWRCGDRAARFFLLGTMSGLVGTMVTACTVMAFVPFHYVTYKAIDGGLVVDGILMSLALIDRIKQVREQRLRAELESRTDSLTGLYNRRAYQEISQQEVGVLQQREQAVAVLLLDINHFKQINDIHGHAAGDAMLQHVASLLRQQLRHGDYAFRMGGDEFLLLLPGLEADQAALLIARLRLTLSRCPLRWQDGVLAVSVSIGSSQWLSGEPCFDSVLRRADAAMYQDKQQHRDAASAVPELVNPS</sequence>
<dbReference type="InterPro" id="IPR029787">
    <property type="entry name" value="Nucleotide_cyclase"/>
</dbReference>
<evidence type="ECO:0000256" key="1">
    <source>
        <dbReference type="ARBA" id="ARBA00012528"/>
    </source>
</evidence>
<name>A0ABV8CKN9_9GAMM</name>
<dbReference type="Gene3D" id="2.60.40.2380">
    <property type="match status" value="1"/>
</dbReference>
<evidence type="ECO:0000313" key="5">
    <source>
        <dbReference type="EMBL" id="MFC3912609.1"/>
    </source>
</evidence>
<feature type="transmembrane region" description="Helical" evidence="2">
    <location>
        <begin position="334"/>
        <end position="356"/>
    </location>
</feature>
<dbReference type="InterPro" id="IPR000160">
    <property type="entry name" value="GGDEF_dom"/>
</dbReference>
<keyword evidence="2" id="KW-0472">Membrane</keyword>
<keyword evidence="2" id="KW-0812">Transmembrane</keyword>
<feature type="transmembrane region" description="Helical" evidence="2">
    <location>
        <begin position="304"/>
        <end position="322"/>
    </location>
</feature>
<evidence type="ECO:0000256" key="3">
    <source>
        <dbReference type="SAM" id="SignalP"/>
    </source>
</evidence>
<dbReference type="Proteomes" id="UP001595692">
    <property type="component" value="Unassembled WGS sequence"/>
</dbReference>
<dbReference type="Gene3D" id="3.30.70.270">
    <property type="match status" value="1"/>
</dbReference>
<feature type="domain" description="GGDEF" evidence="4">
    <location>
        <begin position="429"/>
        <end position="562"/>
    </location>
</feature>
<dbReference type="GO" id="GO:0052621">
    <property type="term" value="F:diguanylate cyclase activity"/>
    <property type="evidence" value="ECO:0007669"/>
    <property type="project" value="UniProtKB-EC"/>
</dbReference>
<proteinExistence type="predicted"/>
<keyword evidence="3" id="KW-0732">Signal</keyword>
<dbReference type="InterPro" id="IPR011623">
    <property type="entry name" value="7TMR_DISM_rcpt_extracell_dom1"/>
</dbReference>
<dbReference type="CDD" id="cd01949">
    <property type="entry name" value="GGDEF"/>
    <property type="match status" value="1"/>
</dbReference>
<feature type="chain" id="PRO_5045377117" description="diguanylate cyclase" evidence="3">
    <location>
        <begin position="21"/>
        <end position="567"/>
    </location>
</feature>
<dbReference type="PROSITE" id="PS50887">
    <property type="entry name" value="GGDEF"/>
    <property type="match status" value="1"/>
</dbReference>
<dbReference type="EMBL" id="JBHSAF010000002">
    <property type="protein sequence ID" value="MFC3912609.1"/>
    <property type="molecule type" value="Genomic_DNA"/>
</dbReference>
<comment type="caution">
    <text evidence="5">The sequence shown here is derived from an EMBL/GenBank/DDBJ whole genome shotgun (WGS) entry which is preliminary data.</text>
</comment>
<feature type="transmembrane region" description="Helical" evidence="2">
    <location>
        <begin position="210"/>
        <end position="227"/>
    </location>
</feature>
<dbReference type="InterPro" id="IPR011622">
    <property type="entry name" value="7TMR_DISM_rcpt_extracell_dom2"/>
</dbReference>